<comment type="caution">
    <text evidence="1">The sequence shown here is derived from an EMBL/GenBank/DDBJ whole genome shotgun (WGS) entry which is preliminary data.</text>
</comment>
<reference evidence="2" key="1">
    <citation type="journal article" date="2019" name="Int. J. Syst. Evol. Microbiol.">
        <title>The Global Catalogue of Microorganisms (GCM) 10K type strain sequencing project: providing services to taxonomists for standard genome sequencing and annotation.</title>
        <authorList>
            <consortium name="The Broad Institute Genomics Platform"/>
            <consortium name="The Broad Institute Genome Sequencing Center for Infectious Disease"/>
            <person name="Wu L."/>
            <person name="Ma J."/>
        </authorList>
    </citation>
    <scope>NUCLEOTIDE SEQUENCE [LARGE SCALE GENOMIC DNA]</scope>
    <source>
        <strain evidence="2">CGMCC 1.12664</strain>
    </source>
</reference>
<gene>
    <name evidence="1" type="ORF">GCM10011360_23700</name>
</gene>
<dbReference type="AlphaFoldDB" id="A0A917EFZ2"/>
<dbReference type="EMBL" id="BMFJ01000001">
    <property type="protein sequence ID" value="GGE35129.1"/>
    <property type="molecule type" value="Genomic_DNA"/>
</dbReference>
<evidence type="ECO:0000313" key="2">
    <source>
        <dbReference type="Proteomes" id="UP000612855"/>
    </source>
</evidence>
<protein>
    <submittedName>
        <fullName evidence="1">Uncharacterized protein</fullName>
    </submittedName>
</protein>
<proteinExistence type="predicted"/>
<name>A0A917EFZ2_9RHOB</name>
<keyword evidence="2" id="KW-1185">Reference proteome</keyword>
<organism evidence="1 2">
    <name type="scientific">Primorskyibacter flagellatus</name>
    <dbReference type="NCBI Taxonomy" id="1387277"/>
    <lineage>
        <taxon>Bacteria</taxon>
        <taxon>Pseudomonadati</taxon>
        <taxon>Pseudomonadota</taxon>
        <taxon>Alphaproteobacteria</taxon>
        <taxon>Rhodobacterales</taxon>
        <taxon>Roseobacteraceae</taxon>
        <taxon>Primorskyibacter</taxon>
    </lineage>
</organism>
<evidence type="ECO:0000313" key="1">
    <source>
        <dbReference type="EMBL" id="GGE35129.1"/>
    </source>
</evidence>
<sequence>MVPTEAVILGLDPRISPARVLRVEPEDDSGAGWQEILVSSPGLTCSDIRCVSIGIPVSLLRPAV</sequence>
<accession>A0A917EFZ2</accession>
<dbReference type="Proteomes" id="UP000612855">
    <property type="component" value="Unassembled WGS sequence"/>
</dbReference>